<dbReference type="Proteomes" id="UP000616201">
    <property type="component" value="Unassembled WGS sequence"/>
</dbReference>
<keyword evidence="6" id="KW-1185">Reference proteome</keyword>
<dbReference type="PROSITE" id="PS50932">
    <property type="entry name" value="HTH_LACI_2"/>
    <property type="match status" value="1"/>
</dbReference>
<proteinExistence type="predicted"/>
<dbReference type="Gene3D" id="1.10.260.40">
    <property type="entry name" value="lambda repressor-like DNA-binding domains"/>
    <property type="match status" value="1"/>
</dbReference>
<dbReference type="GO" id="GO:0000976">
    <property type="term" value="F:transcription cis-regulatory region binding"/>
    <property type="evidence" value="ECO:0007669"/>
    <property type="project" value="TreeGrafter"/>
</dbReference>
<evidence type="ECO:0000256" key="3">
    <source>
        <dbReference type="ARBA" id="ARBA00023163"/>
    </source>
</evidence>
<keyword evidence="1" id="KW-0805">Transcription regulation</keyword>
<dbReference type="Gene3D" id="3.40.50.2300">
    <property type="match status" value="2"/>
</dbReference>
<gene>
    <name evidence="5" type="ORF">C4F49_02145</name>
</gene>
<evidence type="ECO:0000259" key="4">
    <source>
        <dbReference type="PROSITE" id="PS50932"/>
    </source>
</evidence>
<dbReference type="PANTHER" id="PTHR30146:SF109">
    <property type="entry name" value="HTH-TYPE TRANSCRIPTIONAL REGULATOR GALS"/>
    <property type="match status" value="1"/>
</dbReference>
<keyword evidence="2" id="KW-0238">DNA-binding</keyword>
<dbReference type="Pfam" id="PF00356">
    <property type="entry name" value="LacI"/>
    <property type="match status" value="1"/>
</dbReference>
<dbReference type="InterPro" id="IPR001761">
    <property type="entry name" value="Peripla_BP/Lac1_sug-bd_dom"/>
</dbReference>
<evidence type="ECO:0000313" key="6">
    <source>
        <dbReference type="Proteomes" id="UP000616201"/>
    </source>
</evidence>
<protein>
    <recommendedName>
        <fullName evidence="4">HTH lacI-type domain-containing protein</fullName>
    </recommendedName>
</protein>
<dbReference type="AlphaFoldDB" id="A0A928USN8"/>
<evidence type="ECO:0000256" key="1">
    <source>
        <dbReference type="ARBA" id="ARBA00023015"/>
    </source>
</evidence>
<dbReference type="CDD" id="cd01392">
    <property type="entry name" value="HTH_LacI"/>
    <property type="match status" value="1"/>
</dbReference>
<dbReference type="PANTHER" id="PTHR30146">
    <property type="entry name" value="LACI-RELATED TRANSCRIPTIONAL REPRESSOR"/>
    <property type="match status" value="1"/>
</dbReference>
<dbReference type="SMART" id="SM00354">
    <property type="entry name" value="HTH_LACI"/>
    <property type="match status" value="1"/>
</dbReference>
<name>A0A928USN8_9SPHI</name>
<dbReference type="RefSeq" id="WP_196934813.1">
    <property type="nucleotide sequence ID" value="NZ_MU158698.1"/>
</dbReference>
<evidence type="ECO:0000313" key="5">
    <source>
        <dbReference type="EMBL" id="MBE8712480.1"/>
    </source>
</evidence>
<dbReference type="GO" id="GO:0003700">
    <property type="term" value="F:DNA-binding transcription factor activity"/>
    <property type="evidence" value="ECO:0007669"/>
    <property type="project" value="TreeGrafter"/>
</dbReference>
<reference evidence="5" key="1">
    <citation type="submission" date="2018-02" db="EMBL/GenBank/DDBJ databases">
        <authorList>
            <person name="Vasarhelyi B.M."/>
            <person name="Deshmukh S."/>
            <person name="Balint B."/>
            <person name="Kukolya J."/>
        </authorList>
    </citation>
    <scope>NUCLEOTIDE SEQUENCE</scope>
    <source>
        <strain evidence="5">KB22</strain>
    </source>
</reference>
<organism evidence="5 6">
    <name type="scientific">Sphingobacterium hungaricum</name>
    <dbReference type="NCBI Taxonomy" id="2082723"/>
    <lineage>
        <taxon>Bacteria</taxon>
        <taxon>Pseudomonadati</taxon>
        <taxon>Bacteroidota</taxon>
        <taxon>Sphingobacteriia</taxon>
        <taxon>Sphingobacteriales</taxon>
        <taxon>Sphingobacteriaceae</taxon>
        <taxon>Sphingobacterium</taxon>
    </lineage>
</organism>
<dbReference type="Pfam" id="PF00532">
    <property type="entry name" value="Peripla_BP_1"/>
    <property type="match status" value="1"/>
</dbReference>
<dbReference type="SUPFAM" id="SSF47413">
    <property type="entry name" value="lambda repressor-like DNA-binding domains"/>
    <property type="match status" value="1"/>
</dbReference>
<dbReference type="InterPro" id="IPR000843">
    <property type="entry name" value="HTH_LacI"/>
</dbReference>
<dbReference type="InterPro" id="IPR028082">
    <property type="entry name" value="Peripla_BP_I"/>
</dbReference>
<dbReference type="InterPro" id="IPR010982">
    <property type="entry name" value="Lambda_DNA-bd_dom_sf"/>
</dbReference>
<accession>A0A928USN8</accession>
<comment type="caution">
    <text evidence="5">The sequence shown here is derived from an EMBL/GenBank/DDBJ whole genome shotgun (WGS) entry which is preliminary data.</text>
</comment>
<dbReference type="EMBL" id="PRDK01000001">
    <property type="protein sequence ID" value="MBE8712480.1"/>
    <property type="molecule type" value="Genomic_DNA"/>
</dbReference>
<keyword evidence="3" id="KW-0804">Transcription</keyword>
<dbReference type="SUPFAM" id="SSF53822">
    <property type="entry name" value="Periplasmic binding protein-like I"/>
    <property type="match status" value="1"/>
</dbReference>
<sequence length="331" mass="37490">MNSINQIAKELKVSKSTVSKIINGKAREARISEALEKRVLDYVEKVNFKPNSLARSLATGKSLTIGLIVEDIGDSFFGPMALYIEDQLKSQGYHVLYSSTLGNPIEAKVIMQSMIDKKIEGLIIAPTLDLSNQIKELQELKFPLIIFDRNIDDNQANFIGTTNYGSSKLLCEHLLKNQYKNTGFITIDSEQSQMKDRREAYVDFARENGMQENILSIPYETHKTDAIKSIEKWLLANPTVDSLYFSTNYLCISGLKVLRKNKLNIQNYGIVCFDDHESFDIIFPSITCMEQPLEAMSKEIVKYLLLQIKGKDILSDQIEIPATLIVRESSK</sequence>
<feature type="domain" description="HTH lacI-type" evidence="4">
    <location>
        <begin position="3"/>
        <end position="59"/>
    </location>
</feature>
<evidence type="ECO:0000256" key="2">
    <source>
        <dbReference type="ARBA" id="ARBA00023125"/>
    </source>
</evidence>